<feature type="region of interest" description="Disordered" evidence="1">
    <location>
        <begin position="80"/>
        <end position="192"/>
    </location>
</feature>
<name>A0ABQ9VI74_SAGOE</name>
<feature type="region of interest" description="Disordered" evidence="1">
    <location>
        <begin position="1"/>
        <end position="54"/>
    </location>
</feature>
<dbReference type="Proteomes" id="UP001266305">
    <property type="component" value="Unassembled WGS sequence"/>
</dbReference>
<organism evidence="2 3">
    <name type="scientific">Saguinus oedipus</name>
    <name type="common">Cotton-top tamarin</name>
    <name type="synonym">Oedipomidas oedipus</name>
    <dbReference type="NCBI Taxonomy" id="9490"/>
    <lineage>
        <taxon>Eukaryota</taxon>
        <taxon>Metazoa</taxon>
        <taxon>Chordata</taxon>
        <taxon>Craniata</taxon>
        <taxon>Vertebrata</taxon>
        <taxon>Euteleostomi</taxon>
        <taxon>Mammalia</taxon>
        <taxon>Eutheria</taxon>
        <taxon>Euarchontoglires</taxon>
        <taxon>Primates</taxon>
        <taxon>Haplorrhini</taxon>
        <taxon>Platyrrhini</taxon>
        <taxon>Cebidae</taxon>
        <taxon>Callitrichinae</taxon>
        <taxon>Saguinus</taxon>
    </lineage>
</organism>
<protein>
    <submittedName>
        <fullName evidence="2">Uncharacterized protein</fullName>
    </submittedName>
</protein>
<sequence length="262" mass="27580">MQEEPLSCGASEETLKHLAKDPAKRKDPQPSPPLPGLLRRRRSGAALRPQRACSARLLRSRPAAAAAATAAVEEVTALHSTPLPPDAWRGSLSPYGSPGLPEVRTPPSLAPAGQRAERAPGALGAPRPLTQVYPPRKSADSLLGGWEQLPPLPTSGTGAPTQRYRAGPEGRGCCTQESRDRSPRRSRLGWSPPALLSGGNATFLALIRARAAGGSLGDLRAPGKCPGGTHSRGAVWPGTELWAETLQLLQKRAGFLSRGVCY</sequence>
<reference evidence="2 3" key="1">
    <citation type="submission" date="2023-05" db="EMBL/GenBank/DDBJ databases">
        <title>B98-5 Cell Line De Novo Hybrid Assembly: An Optical Mapping Approach.</title>
        <authorList>
            <person name="Kananen K."/>
            <person name="Auerbach J.A."/>
            <person name="Kautto E."/>
            <person name="Blachly J.S."/>
        </authorList>
    </citation>
    <scope>NUCLEOTIDE SEQUENCE [LARGE SCALE GENOMIC DNA]</scope>
    <source>
        <strain evidence="2">B95-8</strain>
        <tissue evidence="2">Cell line</tissue>
    </source>
</reference>
<feature type="compositionally biased region" description="Basic and acidic residues" evidence="1">
    <location>
        <begin position="13"/>
        <end position="28"/>
    </location>
</feature>
<accession>A0ABQ9VI74</accession>
<evidence type="ECO:0000313" key="3">
    <source>
        <dbReference type="Proteomes" id="UP001266305"/>
    </source>
</evidence>
<dbReference type="EMBL" id="JASSZA010000006">
    <property type="protein sequence ID" value="KAK2109051.1"/>
    <property type="molecule type" value="Genomic_DNA"/>
</dbReference>
<evidence type="ECO:0000256" key="1">
    <source>
        <dbReference type="SAM" id="MobiDB-lite"/>
    </source>
</evidence>
<keyword evidence="3" id="KW-1185">Reference proteome</keyword>
<gene>
    <name evidence="2" type="ORF">P7K49_014216</name>
</gene>
<evidence type="ECO:0000313" key="2">
    <source>
        <dbReference type="EMBL" id="KAK2109051.1"/>
    </source>
</evidence>
<proteinExistence type="predicted"/>
<comment type="caution">
    <text evidence="2">The sequence shown here is derived from an EMBL/GenBank/DDBJ whole genome shotgun (WGS) entry which is preliminary data.</text>
</comment>